<protein>
    <recommendedName>
        <fullName evidence="3">Reverse transcriptase domain-containing protein</fullName>
    </recommendedName>
</protein>
<dbReference type="PANTHER" id="PTHR47027">
    <property type="entry name" value="REVERSE TRANSCRIPTASE DOMAIN-CONTAINING PROTEIN"/>
    <property type="match status" value="1"/>
</dbReference>
<sequence>MTTLRVVLESYAKHDAFNFHKEISSFIGYKKTKYQLIDEHTVPILDIKKKKNRPSHLPKDWLTSSFITLPKKANAKKCEKFRTIILMSQAKKLFLHINIHERIRVKCDEQLADSQFGFRSGVSTREALFAIQTKLMVISKNNFDDFNITVADLKLERVRKYKYLGTWLNETWSSDQEIKTRIEMARSTFSKMKKVLCNRRLKISLRTRLLRCYIWPIFLYGCEALTVKEDLRKRIEAFEMCAYRQMLGISWTRRITNVGVLRRVDQKRELRQTVKMRKVAYLGHVLRHERYGLLKLIVMGKVAGKRGVGRRKKSWLCNIREWTGIASAVELFRLAKNRAEFTKLTANLR</sequence>
<reference evidence="1 2" key="1">
    <citation type="submission" date="2023-11" db="EMBL/GenBank/DDBJ databases">
        <authorList>
            <person name="Hedman E."/>
            <person name="Englund M."/>
            <person name="Stromberg M."/>
            <person name="Nyberg Akerstrom W."/>
            <person name="Nylinder S."/>
            <person name="Jareborg N."/>
            <person name="Kallberg Y."/>
            <person name="Kronander E."/>
        </authorList>
    </citation>
    <scope>NUCLEOTIDE SEQUENCE [LARGE SCALE GENOMIC DNA]</scope>
</reference>
<gene>
    <name evidence="1" type="ORF">PARMNEM_LOCUS21920</name>
</gene>
<evidence type="ECO:0000313" key="1">
    <source>
        <dbReference type="EMBL" id="CAK1603570.1"/>
    </source>
</evidence>
<accession>A0AAV1M8M9</accession>
<proteinExistence type="predicted"/>
<dbReference type="AlphaFoldDB" id="A0AAV1M8M9"/>
<name>A0AAV1M8M9_9NEOP</name>
<keyword evidence="2" id="KW-1185">Reference proteome</keyword>
<dbReference type="Proteomes" id="UP001314205">
    <property type="component" value="Unassembled WGS sequence"/>
</dbReference>
<comment type="caution">
    <text evidence="1">The sequence shown here is derived from an EMBL/GenBank/DDBJ whole genome shotgun (WGS) entry which is preliminary data.</text>
</comment>
<evidence type="ECO:0008006" key="3">
    <source>
        <dbReference type="Google" id="ProtNLM"/>
    </source>
</evidence>
<dbReference type="PANTHER" id="PTHR47027:SF25">
    <property type="entry name" value="REVERSE TRANSCRIPTASE DOMAIN-CONTAINING PROTEIN"/>
    <property type="match status" value="1"/>
</dbReference>
<evidence type="ECO:0000313" key="2">
    <source>
        <dbReference type="Proteomes" id="UP001314205"/>
    </source>
</evidence>
<organism evidence="1 2">
    <name type="scientific">Parnassius mnemosyne</name>
    <name type="common">clouded apollo</name>
    <dbReference type="NCBI Taxonomy" id="213953"/>
    <lineage>
        <taxon>Eukaryota</taxon>
        <taxon>Metazoa</taxon>
        <taxon>Ecdysozoa</taxon>
        <taxon>Arthropoda</taxon>
        <taxon>Hexapoda</taxon>
        <taxon>Insecta</taxon>
        <taxon>Pterygota</taxon>
        <taxon>Neoptera</taxon>
        <taxon>Endopterygota</taxon>
        <taxon>Lepidoptera</taxon>
        <taxon>Glossata</taxon>
        <taxon>Ditrysia</taxon>
        <taxon>Papilionoidea</taxon>
        <taxon>Papilionidae</taxon>
        <taxon>Parnassiinae</taxon>
        <taxon>Parnassini</taxon>
        <taxon>Parnassius</taxon>
        <taxon>Driopa</taxon>
    </lineage>
</organism>
<dbReference type="EMBL" id="CAVLGL010000148">
    <property type="protein sequence ID" value="CAK1603570.1"/>
    <property type="molecule type" value="Genomic_DNA"/>
</dbReference>